<evidence type="ECO:0000256" key="3">
    <source>
        <dbReference type="ARBA" id="ARBA00022737"/>
    </source>
</evidence>
<evidence type="ECO:0000313" key="9">
    <source>
        <dbReference type="EMBL" id="RPJ66447.1"/>
    </source>
</evidence>
<dbReference type="NCBIfam" id="TIGR00254">
    <property type="entry name" value="GGDEF"/>
    <property type="match status" value="1"/>
</dbReference>
<dbReference type="AlphaFoldDB" id="A0A3N5XYY2"/>
<dbReference type="FunFam" id="3.30.70.270:FF:000001">
    <property type="entry name" value="Diguanylate cyclase domain protein"/>
    <property type="match status" value="1"/>
</dbReference>
<dbReference type="Gene3D" id="1.25.40.10">
    <property type="entry name" value="Tetratricopeptide repeat domain"/>
    <property type="match status" value="2"/>
</dbReference>
<evidence type="ECO:0000256" key="7">
    <source>
        <dbReference type="SAM" id="Phobius"/>
    </source>
</evidence>
<gene>
    <name evidence="9" type="ORF">DRW07_10150</name>
</gene>
<feature type="domain" description="GGDEF" evidence="8">
    <location>
        <begin position="484"/>
        <end position="617"/>
    </location>
</feature>
<feature type="repeat" description="TPR" evidence="6">
    <location>
        <begin position="181"/>
        <end position="214"/>
    </location>
</feature>
<reference evidence="9 10" key="1">
    <citation type="submission" date="2018-11" db="EMBL/GenBank/DDBJ databases">
        <authorList>
            <person name="Ye M.-Q."/>
            <person name="Du Z.-J."/>
        </authorList>
    </citation>
    <scope>NUCLEOTIDE SEQUENCE [LARGE SCALE GENOMIC DNA]</scope>
    <source>
        <strain evidence="9 10">U0105</strain>
    </source>
</reference>
<organism evidence="9 10">
    <name type="scientific">Alteromonas sediminis</name>
    <dbReference type="NCBI Taxonomy" id="2259342"/>
    <lineage>
        <taxon>Bacteria</taxon>
        <taxon>Pseudomonadati</taxon>
        <taxon>Pseudomonadota</taxon>
        <taxon>Gammaproteobacteria</taxon>
        <taxon>Alteromonadales</taxon>
        <taxon>Alteromonadaceae</taxon>
        <taxon>Alteromonas/Salinimonas group</taxon>
        <taxon>Alteromonas</taxon>
    </lineage>
</organism>
<dbReference type="InterPro" id="IPR050469">
    <property type="entry name" value="Diguanylate_Cyclase"/>
</dbReference>
<dbReference type="Pfam" id="PF00990">
    <property type="entry name" value="GGDEF"/>
    <property type="match status" value="1"/>
</dbReference>
<dbReference type="SUPFAM" id="SSF48452">
    <property type="entry name" value="TPR-like"/>
    <property type="match status" value="1"/>
</dbReference>
<keyword evidence="7" id="KW-1133">Transmembrane helix</keyword>
<dbReference type="OrthoDB" id="6191081at2"/>
<keyword evidence="3" id="KW-0677">Repeat</keyword>
<comment type="caution">
    <text evidence="9">The sequence shown here is derived from an EMBL/GenBank/DDBJ whole genome shotgun (WGS) entry which is preliminary data.</text>
</comment>
<dbReference type="EMBL" id="RPOK01000003">
    <property type="protein sequence ID" value="RPJ66447.1"/>
    <property type="molecule type" value="Genomic_DNA"/>
</dbReference>
<evidence type="ECO:0000256" key="1">
    <source>
        <dbReference type="ARBA" id="ARBA00001946"/>
    </source>
</evidence>
<proteinExistence type="predicted"/>
<evidence type="ECO:0000259" key="8">
    <source>
        <dbReference type="PROSITE" id="PS50887"/>
    </source>
</evidence>
<dbReference type="EC" id="2.7.7.65" evidence="2"/>
<evidence type="ECO:0000256" key="2">
    <source>
        <dbReference type="ARBA" id="ARBA00012528"/>
    </source>
</evidence>
<dbReference type="PROSITE" id="PS50005">
    <property type="entry name" value="TPR"/>
    <property type="match status" value="1"/>
</dbReference>
<dbReference type="InterPro" id="IPR000160">
    <property type="entry name" value="GGDEF_dom"/>
</dbReference>
<dbReference type="InterPro" id="IPR019734">
    <property type="entry name" value="TPR_rpt"/>
</dbReference>
<dbReference type="InterPro" id="IPR043128">
    <property type="entry name" value="Rev_trsase/Diguanyl_cyclase"/>
</dbReference>
<dbReference type="GO" id="GO:0043709">
    <property type="term" value="P:cell adhesion involved in single-species biofilm formation"/>
    <property type="evidence" value="ECO:0007669"/>
    <property type="project" value="TreeGrafter"/>
</dbReference>
<comment type="cofactor">
    <cofactor evidence="1">
        <name>Mg(2+)</name>
        <dbReference type="ChEBI" id="CHEBI:18420"/>
    </cofactor>
</comment>
<dbReference type="Pfam" id="PF07719">
    <property type="entry name" value="TPR_2"/>
    <property type="match status" value="1"/>
</dbReference>
<dbReference type="PANTHER" id="PTHR45138">
    <property type="entry name" value="REGULATORY COMPONENTS OF SENSORY TRANSDUCTION SYSTEM"/>
    <property type="match status" value="1"/>
</dbReference>
<dbReference type="RefSeq" id="WP_124027805.1">
    <property type="nucleotide sequence ID" value="NZ_JBHRSN010000006.1"/>
</dbReference>
<dbReference type="PANTHER" id="PTHR45138:SF9">
    <property type="entry name" value="DIGUANYLATE CYCLASE DGCM-RELATED"/>
    <property type="match status" value="1"/>
</dbReference>
<protein>
    <recommendedName>
        <fullName evidence="2">diguanylate cyclase</fullName>
        <ecNumber evidence="2">2.7.7.65</ecNumber>
    </recommendedName>
</protein>
<evidence type="ECO:0000313" key="10">
    <source>
        <dbReference type="Proteomes" id="UP000275281"/>
    </source>
</evidence>
<dbReference type="InterPro" id="IPR011990">
    <property type="entry name" value="TPR-like_helical_dom_sf"/>
</dbReference>
<dbReference type="InterPro" id="IPR029787">
    <property type="entry name" value="Nucleotide_cyclase"/>
</dbReference>
<dbReference type="GO" id="GO:1902201">
    <property type="term" value="P:negative regulation of bacterial-type flagellum-dependent cell motility"/>
    <property type="evidence" value="ECO:0007669"/>
    <property type="project" value="TreeGrafter"/>
</dbReference>
<dbReference type="SMART" id="SM00267">
    <property type="entry name" value="GGDEF"/>
    <property type="match status" value="1"/>
</dbReference>
<dbReference type="PROSITE" id="PS50887">
    <property type="entry name" value="GGDEF"/>
    <property type="match status" value="1"/>
</dbReference>
<feature type="transmembrane region" description="Helical" evidence="7">
    <location>
        <begin position="424"/>
        <end position="444"/>
    </location>
</feature>
<dbReference type="SUPFAM" id="SSF81901">
    <property type="entry name" value="HCP-like"/>
    <property type="match status" value="1"/>
</dbReference>
<dbReference type="GO" id="GO:0005886">
    <property type="term" value="C:plasma membrane"/>
    <property type="evidence" value="ECO:0007669"/>
    <property type="project" value="TreeGrafter"/>
</dbReference>
<keyword evidence="7" id="KW-0812">Transmembrane</keyword>
<dbReference type="Proteomes" id="UP000275281">
    <property type="component" value="Unassembled WGS sequence"/>
</dbReference>
<evidence type="ECO:0000256" key="6">
    <source>
        <dbReference type="PROSITE-ProRule" id="PRU00339"/>
    </source>
</evidence>
<sequence>MLRWMFLLVAATVHISGFAATFVIHQFAFEQRSFDDIQEELNARIDQTAPSAQSIDAQVALASLYVQYERPELLFAVVTAIEQYESYQDKPLYQALNYFFRGVGYHLQHDYEAAEVSYSAGLAIIESSEINYPNGSLYLTTIFEIYQAANATFLQEYSDSVAALTALKNIADQNEWRFLSALSLYWLGDVNYELKHYEQAETYFKQAKTQFPNDASLYIARSTMREAQMTNIVGERAEAFSLLNQAMVQLEQSGDVVSLAYAYLLQSYFHDKNLDHDLALAWIAKSVALRESLGVDADIANAYVHYSAILGRNGDNEQARSYAKKAADLVEGTQDLTGQWDAFHNYANQLYTSGDYKRAYEYMLRSERALLAKARLDITEETARLLNQFSFQQQSLENQFLDEKARLLQTQLAQEQQMKSRQTVTIVALSVFAVVVLMLLILIYRLYLNNKKLAVQDPLTLLSNRREILARGEHAFAMCQRYKQAMCVLMIDIDKFKAINDNHGHDVGDKALILAANALKSVLRNTDSIGRVGGEEFLVILPHCTQDKAEALVNRIFTALGDAVASSDLPISNMTISVGLSMLTSTSTNFIELAKLADQALFKAKEQGRNQMQIYGQVDD</sequence>
<keyword evidence="7" id="KW-0472">Membrane</keyword>
<dbReference type="GO" id="GO:0052621">
    <property type="term" value="F:diguanylate cyclase activity"/>
    <property type="evidence" value="ECO:0007669"/>
    <property type="project" value="UniProtKB-EC"/>
</dbReference>
<dbReference type="SMART" id="SM00028">
    <property type="entry name" value="TPR"/>
    <property type="match status" value="3"/>
</dbReference>
<keyword evidence="4 6" id="KW-0802">TPR repeat</keyword>
<evidence type="ECO:0000256" key="4">
    <source>
        <dbReference type="ARBA" id="ARBA00022803"/>
    </source>
</evidence>
<dbReference type="Gene3D" id="3.30.70.270">
    <property type="match status" value="1"/>
</dbReference>
<comment type="catalytic activity">
    <reaction evidence="5">
        <text>2 GTP = 3',3'-c-di-GMP + 2 diphosphate</text>
        <dbReference type="Rhea" id="RHEA:24898"/>
        <dbReference type="ChEBI" id="CHEBI:33019"/>
        <dbReference type="ChEBI" id="CHEBI:37565"/>
        <dbReference type="ChEBI" id="CHEBI:58805"/>
        <dbReference type="EC" id="2.7.7.65"/>
    </reaction>
</comment>
<dbReference type="SUPFAM" id="SSF55073">
    <property type="entry name" value="Nucleotide cyclase"/>
    <property type="match status" value="1"/>
</dbReference>
<dbReference type="InterPro" id="IPR013105">
    <property type="entry name" value="TPR_2"/>
</dbReference>
<accession>A0A3N5XYY2</accession>
<keyword evidence="10" id="KW-1185">Reference proteome</keyword>
<name>A0A3N5XYY2_9ALTE</name>
<dbReference type="CDD" id="cd01949">
    <property type="entry name" value="GGDEF"/>
    <property type="match status" value="1"/>
</dbReference>
<evidence type="ECO:0000256" key="5">
    <source>
        <dbReference type="ARBA" id="ARBA00034247"/>
    </source>
</evidence>